<evidence type="ECO:0000313" key="7">
    <source>
        <dbReference type="EMBL" id="PTL60640.1"/>
    </source>
</evidence>
<dbReference type="NCBIfam" id="TIGR02136">
    <property type="entry name" value="ptsS_2"/>
    <property type="match status" value="1"/>
</dbReference>
<protein>
    <recommendedName>
        <fullName evidence="4">Phosphate-binding protein</fullName>
    </recommendedName>
</protein>
<dbReference type="PANTHER" id="PTHR30570:SF1">
    <property type="entry name" value="PHOSPHATE-BINDING PROTEIN PSTS"/>
    <property type="match status" value="1"/>
</dbReference>
<keyword evidence="4" id="KW-0592">Phosphate transport</keyword>
<dbReference type="PANTHER" id="PTHR30570">
    <property type="entry name" value="PERIPLASMIC PHOSPHATE BINDING COMPONENT OF PHOSPHATE ABC TRANSPORTER"/>
    <property type="match status" value="1"/>
</dbReference>
<dbReference type="InterPro" id="IPR050811">
    <property type="entry name" value="Phosphate_ABC_transporter"/>
</dbReference>
<dbReference type="InterPro" id="IPR024370">
    <property type="entry name" value="PBP_domain"/>
</dbReference>
<name>A0A2T4UN20_9ACTN</name>
<reference evidence="7 8" key="1">
    <citation type="submission" date="2018-03" db="EMBL/GenBank/DDBJ databases">
        <title>Aquarubrobacter algicola gen. nov., sp. nov., a novel actinobacterium isolated from shallow eutrophic lake during the end of cyanobacterial harmful algal blooms.</title>
        <authorList>
            <person name="Chun S.J."/>
        </authorList>
    </citation>
    <scope>NUCLEOTIDE SEQUENCE [LARGE SCALE GENOMIC DNA]</scope>
    <source>
        <strain evidence="7 8">Seoho-28</strain>
    </source>
</reference>
<keyword evidence="8" id="KW-1185">Reference proteome</keyword>
<evidence type="ECO:0000256" key="3">
    <source>
        <dbReference type="ARBA" id="ARBA00022729"/>
    </source>
</evidence>
<dbReference type="AlphaFoldDB" id="A0A2T4UN20"/>
<dbReference type="Pfam" id="PF12849">
    <property type="entry name" value="PBP_like_2"/>
    <property type="match status" value="1"/>
</dbReference>
<evidence type="ECO:0000256" key="4">
    <source>
        <dbReference type="RuleBase" id="RU367119"/>
    </source>
</evidence>
<evidence type="ECO:0000259" key="6">
    <source>
        <dbReference type="Pfam" id="PF12849"/>
    </source>
</evidence>
<sequence length="355" mass="36833">MGACRAHEQPKGEAVRSRSITAALACGVLAFGVVACGDDDEDTTAGGTGTNSEQTADGGSSADLSSFSGSIRIDGSSTVQPVAEAANEGFTGGGASTEISVGGVGTGDGIDKFCRGELEIADASRRIEAEELEACEKGGVEPVEVQVGIDGLSVIANPNLAIPNDCITTEQLKQLLDPKSKVANYSELGDGFPDTEFAAFTPGTESGTYDFFTETVLETDAEQRTDKVETSADDNQIIQGISGTDGAIGYVGFSFADQNKDKVKILKVDGGNGCVEPTVETIASNEYAPLSRPLFMYPSVAALAKPEVKGFLQYVLDNNEEIVRAADYVPLTDELKTASQASLDAGKPVTAADLK</sequence>
<evidence type="ECO:0000256" key="5">
    <source>
        <dbReference type="SAM" id="MobiDB-lite"/>
    </source>
</evidence>
<dbReference type="Proteomes" id="UP000240739">
    <property type="component" value="Unassembled WGS sequence"/>
</dbReference>
<feature type="domain" description="PBP" evidence="6">
    <location>
        <begin position="68"/>
        <end position="318"/>
    </location>
</feature>
<proteinExistence type="inferred from homology"/>
<organism evidence="7 8">
    <name type="scientific">Paraconexibacter algicola</name>
    <dbReference type="NCBI Taxonomy" id="2133960"/>
    <lineage>
        <taxon>Bacteria</taxon>
        <taxon>Bacillati</taxon>
        <taxon>Actinomycetota</taxon>
        <taxon>Thermoleophilia</taxon>
        <taxon>Solirubrobacterales</taxon>
        <taxon>Paraconexibacteraceae</taxon>
        <taxon>Paraconexibacter</taxon>
    </lineage>
</organism>
<feature type="compositionally biased region" description="Low complexity" evidence="5">
    <location>
        <begin position="56"/>
        <end position="67"/>
    </location>
</feature>
<keyword evidence="3" id="KW-0732">Signal</keyword>
<gene>
    <name evidence="7" type="ORF">C7Y72_13860</name>
</gene>
<evidence type="ECO:0000313" key="8">
    <source>
        <dbReference type="Proteomes" id="UP000240739"/>
    </source>
</evidence>
<keyword evidence="2 4" id="KW-0813">Transport</keyword>
<evidence type="ECO:0000256" key="2">
    <source>
        <dbReference type="ARBA" id="ARBA00022448"/>
    </source>
</evidence>
<evidence type="ECO:0000256" key="1">
    <source>
        <dbReference type="ARBA" id="ARBA00008725"/>
    </source>
</evidence>
<dbReference type="GO" id="GO:0042301">
    <property type="term" value="F:phosphate ion binding"/>
    <property type="evidence" value="ECO:0007669"/>
    <property type="project" value="UniProtKB-UniRule"/>
</dbReference>
<dbReference type="InterPro" id="IPR011862">
    <property type="entry name" value="Phos-bd"/>
</dbReference>
<comment type="function">
    <text evidence="4">Involved in the system for phosphate transport across the cytoplasmic membrane.</text>
</comment>
<dbReference type="GO" id="GO:0006817">
    <property type="term" value="P:phosphate ion transport"/>
    <property type="evidence" value="ECO:0007669"/>
    <property type="project" value="UniProtKB-UniRule"/>
</dbReference>
<accession>A0A2T4UN20</accession>
<comment type="caution">
    <text evidence="7">The sequence shown here is derived from an EMBL/GenBank/DDBJ whole genome shotgun (WGS) entry which is preliminary data.</text>
</comment>
<dbReference type="EMBL" id="PYYB01000001">
    <property type="protein sequence ID" value="PTL60640.1"/>
    <property type="molecule type" value="Genomic_DNA"/>
</dbReference>
<comment type="similarity">
    <text evidence="1 4">Belongs to the PstS family.</text>
</comment>
<dbReference type="Gene3D" id="3.40.190.10">
    <property type="entry name" value="Periplasmic binding protein-like II"/>
    <property type="match status" value="2"/>
</dbReference>
<feature type="region of interest" description="Disordered" evidence="5">
    <location>
        <begin position="42"/>
        <end position="67"/>
    </location>
</feature>
<dbReference type="SUPFAM" id="SSF53850">
    <property type="entry name" value="Periplasmic binding protein-like II"/>
    <property type="match status" value="1"/>
</dbReference>